<keyword evidence="3" id="KW-1185">Reference proteome</keyword>
<evidence type="ECO:0000313" key="2">
    <source>
        <dbReference type="EMBL" id="KAK9808281.1"/>
    </source>
</evidence>
<dbReference type="AlphaFoldDB" id="A0AAW1PFY8"/>
<dbReference type="Proteomes" id="UP001465755">
    <property type="component" value="Unassembled WGS sequence"/>
</dbReference>
<organism evidence="2 3">
    <name type="scientific">Symbiochloris irregularis</name>
    <dbReference type="NCBI Taxonomy" id="706552"/>
    <lineage>
        <taxon>Eukaryota</taxon>
        <taxon>Viridiplantae</taxon>
        <taxon>Chlorophyta</taxon>
        <taxon>core chlorophytes</taxon>
        <taxon>Trebouxiophyceae</taxon>
        <taxon>Trebouxiales</taxon>
        <taxon>Trebouxiaceae</taxon>
        <taxon>Symbiochloris</taxon>
    </lineage>
</organism>
<comment type="caution">
    <text evidence="2">The sequence shown here is derived from an EMBL/GenBank/DDBJ whole genome shotgun (WGS) entry which is preliminary data.</text>
</comment>
<sequence>MPVGDIEEVLANPMPAGFASEASLGELLDELWQSADLQPFHDLPPDSRADLPAHHQHSPAIAPHQSPELAHQPPVSALQAPVTPTQLGPMRPLQTFSPAYIPQQQMRVSEVAAANPCRWDLVGPADMPALGIVDFLQVGSAQQGYASQSQAADVGQEDIGNDIMGVQLLPPPSWEDILGQPDE</sequence>
<accession>A0AAW1PFY8</accession>
<reference evidence="2 3" key="1">
    <citation type="journal article" date="2024" name="Nat. Commun.">
        <title>Phylogenomics reveals the evolutionary origins of lichenization in chlorophyte algae.</title>
        <authorList>
            <person name="Puginier C."/>
            <person name="Libourel C."/>
            <person name="Otte J."/>
            <person name="Skaloud P."/>
            <person name="Haon M."/>
            <person name="Grisel S."/>
            <person name="Petersen M."/>
            <person name="Berrin J.G."/>
            <person name="Delaux P.M."/>
            <person name="Dal Grande F."/>
            <person name="Keller J."/>
        </authorList>
    </citation>
    <scope>NUCLEOTIDE SEQUENCE [LARGE SCALE GENOMIC DNA]</scope>
    <source>
        <strain evidence="2 3">SAG 2036</strain>
    </source>
</reference>
<proteinExistence type="predicted"/>
<dbReference type="EMBL" id="JALJOQ010000025">
    <property type="protein sequence ID" value="KAK9808281.1"/>
    <property type="molecule type" value="Genomic_DNA"/>
</dbReference>
<feature type="compositionally biased region" description="Basic and acidic residues" evidence="1">
    <location>
        <begin position="43"/>
        <end position="53"/>
    </location>
</feature>
<evidence type="ECO:0000313" key="3">
    <source>
        <dbReference type="Proteomes" id="UP001465755"/>
    </source>
</evidence>
<name>A0AAW1PFY8_9CHLO</name>
<protein>
    <submittedName>
        <fullName evidence="2">Uncharacterized protein</fullName>
    </submittedName>
</protein>
<evidence type="ECO:0000256" key="1">
    <source>
        <dbReference type="SAM" id="MobiDB-lite"/>
    </source>
</evidence>
<gene>
    <name evidence="2" type="ORF">WJX73_007192</name>
</gene>
<feature type="region of interest" description="Disordered" evidence="1">
    <location>
        <begin position="38"/>
        <end position="87"/>
    </location>
</feature>